<accession>A0A897MJM1</accession>
<keyword evidence="1" id="KW-1133">Transmembrane helix</keyword>
<gene>
    <name evidence="2" type="ORF">AArcS_1079</name>
</gene>
<evidence type="ECO:0000313" key="3">
    <source>
        <dbReference type="Proteomes" id="UP000663586"/>
    </source>
</evidence>
<name>A0A897MJM1_9EURY</name>
<evidence type="ECO:0000313" key="2">
    <source>
        <dbReference type="EMBL" id="QSG02300.1"/>
    </source>
</evidence>
<keyword evidence="3" id="KW-1185">Reference proteome</keyword>
<sequence>MFLFSCIGAVLFGFYLIALGLQYEIAFELTVLGIEFTPTEVGDIMLYADGQVAIAGTVLVVVFIGIVAKLTGGFSSRPFWV</sequence>
<feature type="transmembrane region" description="Helical" evidence="1">
    <location>
        <begin position="44"/>
        <end position="68"/>
    </location>
</feature>
<organism evidence="2 3">
    <name type="scientific">Natranaeroarchaeum sulfidigenes</name>
    <dbReference type="NCBI Taxonomy" id="2784880"/>
    <lineage>
        <taxon>Archaea</taxon>
        <taxon>Methanobacteriati</taxon>
        <taxon>Methanobacteriota</taxon>
        <taxon>Stenosarchaea group</taxon>
        <taxon>Halobacteria</taxon>
        <taxon>Halobacteriales</taxon>
        <taxon>Natronoarchaeaceae</taxon>
        <taxon>Natranaeroarchaeum</taxon>
    </lineage>
</organism>
<protein>
    <submittedName>
        <fullName evidence="2">Uncharacterized protein</fullName>
    </submittedName>
</protein>
<keyword evidence="1" id="KW-0812">Transmembrane</keyword>
<dbReference type="EMBL" id="CP064786">
    <property type="protein sequence ID" value="QSG02300.1"/>
    <property type="molecule type" value="Genomic_DNA"/>
</dbReference>
<dbReference type="AlphaFoldDB" id="A0A897MJM1"/>
<evidence type="ECO:0000256" key="1">
    <source>
        <dbReference type="SAM" id="Phobius"/>
    </source>
</evidence>
<proteinExistence type="predicted"/>
<reference evidence="2" key="1">
    <citation type="submission" date="2020-11" db="EMBL/GenBank/DDBJ databases">
        <title>Carbohydrate-dependent, anaerobic sulfur respiration: A novel catabolism in halophilic archaea.</title>
        <authorList>
            <person name="Sorokin D.Y."/>
            <person name="Messina E."/>
            <person name="Smedile F."/>
            <person name="La Cono V."/>
            <person name="Hallsworth J.E."/>
            <person name="Yakimov M.M."/>
        </authorList>
    </citation>
    <scope>NUCLEOTIDE SEQUENCE</scope>
    <source>
        <strain evidence="2">AArc-S</strain>
    </source>
</reference>
<dbReference type="KEGG" id="hara:AArcS_1079"/>
<keyword evidence="1" id="KW-0472">Membrane</keyword>
<dbReference type="Proteomes" id="UP000663586">
    <property type="component" value="Chromosome"/>
</dbReference>